<reference evidence="1 2" key="2">
    <citation type="journal article" date="2021" name="Microorganisms">
        <title>The Ever-Expanding Pseudomonas Genus: Description of 43 New Species and Partition of the Pseudomonas putida Group.</title>
        <authorList>
            <person name="Girard L."/>
            <person name="Lood C."/>
            <person name="Hofte M."/>
            <person name="Vandamme P."/>
            <person name="Rokni-Zadeh H."/>
            <person name="van Noort V."/>
            <person name="Lavigne R."/>
            <person name="De Mot R."/>
        </authorList>
    </citation>
    <scope>NUCLEOTIDE SEQUENCE [LARGE SCALE GENOMIC DNA]</scope>
    <source>
        <strain evidence="1 2">RW9S1A</strain>
    </source>
</reference>
<accession>A0A9E6PWF7</accession>
<reference evidence="1 2" key="1">
    <citation type="journal article" date="2020" name="Microorganisms">
        <title>Reliable Identification of Environmental Pseudomonas Isolates Using the rpoD Gene.</title>
        <authorList>
            <consortium name="The Broad Institute Genome Sequencing Platform"/>
            <person name="Girard L."/>
            <person name="Lood C."/>
            <person name="Rokni-Zadeh H."/>
            <person name="van Noort V."/>
            <person name="Lavigne R."/>
            <person name="De Mot R."/>
        </authorList>
    </citation>
    <scope>NUCLEOTIDE SEQUENCE [LARGE SCALE GENOMIC DNA]</scope>
    <source>
        <strain evidence="1 2">RW9S1A</strain>
    </source>
</reference>
<sequence length="68" mass="7424">MKKDEVPYGSDVSAGSYACADCGHEYSNQSRKSLPPCPDFNVIPHPKRAWKILTGAGDAEQDPYPNGR</sequence>
<proteinExistence type="predicted"/>
<name>A0A9E6PWF7_9PSED</name>
<dbReference type="RefSeq" id="WP_186653059.1">
    <property type="nucleotide sequence ID" value="NZ_CP077095.1"/>
</dbReference>
<evidence type="ECO:0000313" key="1">
    <source>
        <dbReference type="EMBL" id="QXI38413.1"/>
    </source>
</evidence>
<dbReference type="AlphaFoldDB" id="A0A9E6PWF7"/>
<keyword evidence="2" id="KW-1185">Reference proteome</keyword>
<evidence type="ECO:0000313" key="2">
    <source>
        <dbReference type="Proteomes" id="UP000633418"/>
    </source>
</evidence>
<organism evidence="1 2">
    <name type="scientific">Pseudomonas xantholysinigenes</name>
    <dbReference type="NCBI Taxonomy" id="2745490"/>
    <lineage>
        <taxon>Bacteria</taxon>
        <taxon>Pseudomonadati</taxon>
        <taxon>Pseudomonadota</taxon>
        <taxon>Gammaproteobacteria</taxon>
        <taxon>Pseudomonadales</taxon>
        <taxon>Pseudomonadaceae</taxon>
        <taxon>Pseudomonas</taxon>
    </lineage>
</organism>
<dbReference type="Proteomes" id="UP000633418">
    <property type="component" value="Chromosome"/>
</dbReference>
<dbReference type="EMBL" id="CP077095">
    <property type="protein sequence ID" value="QXI38413.1"/>
    <property type="molecule type" value="Genomic_DNA"/>
</dbReference>
<protein>
    <submittedName>
        <fullName evidence="1">Uncharacterized protein</fullName>
    </submittedName>
</protein>
<gene>
    <name evidence="1" type="ORF">HU772_024365</name>
</gene>
<dbReference type="KEGG" id="pxn:HU772_024365"/>